<evidence type="ECO:0000313" key="2">
    <source>
        <dbReference type="Proteomes" id="UP001177260"/>
    </source>
</evidence>
<comment type="caution">
    <text evidence="1">The sequence shown here is derived from an EMBL/GenBank/DDBJ whole genome shotgun (WGS) entry which is preliminary data.</text>
</comment>
<reference evidence="1 2" key="1">
    <citation type="journal article" date="2023" name="ACS Omega">
        <title>Identification of the Neoaspergillic Acid Biosynthesis Gene Cluster by Establishing an In Vitro CRISPR-Ribonucleoprotein Genetic System in Aspergillus melleus.</title>
        <authorList>
            <person name="Yuan B."/>
            <person name="Grau M.F."/>
            <person name="Murata R.M."/>
            <person name="Torok T."/>
            <person name="Venkateswaran K."/>
            <person name="Stajich J.E."/>
            <person name="Wang C.C.C."/>
        </authorList>
    </citation>
    <scope>NUCLEOTIDE SEQUENCE [LARGE SCALE GENOMIC DNA]</scope>
    <source>
        <strain evidence="1 2">IMV 1140</strain>
    </source>
</reference>
<gene>
    <name evidence="1" type="ORF">N8T08_011209</name>
</gene>
<dbReference type="EMBL" id="JAOPJF010000099">
    <property type="protein sequence ID" value="KAK1139745.1"/>
    <property type="molecule type" value="Genomic_DNA"/>
</dbReference>
<accession>A0ACC3AQ71</accession>
<name>A0ACC3AQ71_9EURO</name>
<evidence type="ECO:0000313" key="1">
    <source>
        <dbReference type="EMBL" id="KAK1139745.1"/>
    </source>
</evidence>
<organism evidence="1 2">
    <name type="scientific">Aspergillus melleus</name>
    <dbReference type="NCBI Taxonomy" id="138277"/>
    <lineage>
        <taxon>Eukaryota</taxon>
        <taxon>Fungi</taxon>
        <taxon>Dikarya</taxon>
        <taxon>Ascomycota</taxon>
        <taxon>Pezizomycotina</taxon>
        <taxon>Eurotiomycetes</taxon>
        <taxon>Eurotiomycetidae</taxon>
        <taxon>Eurotiales</taxon>
        <taxon>Aspergillaceae</taxon>
        <taxon>Aspergillus</taxon>
        <taxon>Aspergillus subgen. Circumdati</taxon>
    </lineage>
</organism>
<protein>
    <submittedName>
        <fullName evidence="1">Uncharacterized protein</fullName>
    </submittedName>
</protein>
<dbReference type="Proteomes" id="UP001177260">
    <property type="component" value="Unassembled WGS sequence"/>
</dbReference>
<sequence length="336" mass="37815">MPHKHKRRQNDTNIYDLPPSMIAKPLPVRDPQAQSKSKKKGGKDAKKNPPPAQQSDYSRKAGTGDDTPKAFLRLMQRQNAGAQPSSKPDAGENKKRKRGKTEDSTAAARKKPAAAKAKAKIEEPKTETESPAVSKPKIMPGERLSDFAARVDRELPISAMQKSSKPAASDIPGLKEEHRLTKHEKHLLRLQKQWREDDVAIKEKEAAEREERQEEMEEQLRLWNEWELEAGKGRAKKKGASSKRKKTTDGDAVDDPDPWAKLAKRERMKKANPFEVAEAPPQLTKPKEIFKVRGGAKIDVANVPTAAGSLRTREELAGERRNIVEQYRKLMAEKRQ</sequence>
<keyword evidence="2" id="KW-1185">Reference proteome</keyword>
<proteinExistence type="predicted"/>